<feature type="transmembrane region" description="Helical" evidence="5">
    <location>
        <begin position="152"/>
        <end position="179"/>
    </location>
</feature>
<dbReference type="GO" id="GO:0043953">
    <property type="term" value="P:protein transport by the Tat complex"/>
    <property type="evidence" value="ECO:0007669"/>
    <property type="project" value="UniProtKB-UniRule"/>
</dbReference>
<dbReference type="GO" id="GO:0065002">
    <property type="term" value="P:intracellular protein transmembrane transport"/>
    <property type="evidence" value="ECO:0007669"/>
    <property type="project" value="TreeGrafter"/>
</dbReference>
<dbReference type="RefSeq" id="WP_012964646.1">
    <property type="nucleotide sequence ID" value="NC_013849.1"/>
</dbReference>
<dbReference type="AlphaFoldDB" id="D3S163"/>
<protein>
    <recommendedName>
        <fullName evidence="5">Sec-independent protein translocase protein TatC</fullName>
    </recommendedName>
</protein>
<dbReference type="EMBL" id="CP001899">
    <property type="protein sequence ID" value="ADC64299.1"/>
    <property type="molecule type" value="Genomic_DNA"/>
</dbReference>
<dbReference type="GeneID" id="8777603"/>
<comment type="function">
    <text evidence="5">Part of the twin-arginine translocation (Tat) system that transports large folded proteins containing a characteristic twin-arginine motif in their signal peptide across membranes.</text>
</comment>
<feature type="transmembrane region" description="Helical" evidence="5">
    <location>
        <begin position="21"/>
        <end position="38"/>
    </location>
</feature>
<dbReference type="NCBIfam" id="TIGR00945">
    <property type="entry name" value="tatC"/>
    <property type="match status" value="1"/>
</dbReference>
<evidence type="ECO:0000256" key="1">
    <source>
        <dbReference type="ARBA" id="ARBA00004141"/>
    </source>
</evidence>
<dbReference type="OrthoDB" id="198870at2157"/>
<dbReference type="KEGG" id="fpl:Ferp_0111"/>
<feature type="transmembrane region" description="Helical" evidence="5">
    <location>
        <begin position="66"/>
        <end position="87"/>
    </location>
</feature>
<evidence type="ECO:0000256" key="5">
    <source>
        <dbReference type="HAMAP-Rule" id="MF_00902"/>
    </source>
</evidence>
<dbReference type="eggNOG" id="arCOG01919">
    <property type="taxonomic scope" value="Archaea"/>
</dbReference>
<reference evidence="7" key="1">
    <citation type="submission" date="2010-02" db="EMBL/GenBank/DDBJ databases">
        <title>Complete sequence of Ferroglobus placidus DSM 10642.</title>
        <authorList>
            <consortium name="US DOE Joint Genome Institute"/>
            <person name="Lucas S."/>
            <person name="Copeland A."/>
            <person name="Lapidus A."/>
            <person name="Cheng J.-F."/>
            <person name="Bruce D."/>
            <person name="Goodwin L."/>
            <person name="Pitluck S."/>
            <person name="Saunders E."/>
            <person name="Brettin T."/>
            <person name="Detter J.C."/>
            <person name="Han C."/>
            <person name="Tapia R."/>
            <person name="Larimer F."/>
            <person name="Land M."/>
            <person name="Hauser L."/>
            <person name="Kyrpides N."/>
            <person name="Ivanova N."/>
            <person name="Holmes D."/>
            <person name="Lovley D."/>
            <person name="Kyrpides N."/>
            <person name="Anderson I.J."/>
            <person name="Woyke T."/>
        </authorList>
    </citation>
    <scope>NUCLEOTIDE SEQUENCE [LARGE SCALE GENOMIC DNA]</scope>
    <source>
        <strain evidence="7">DSM 10642 / AEDII12DO</strain>
    </source>
</reference>
<evidence type="ECO:0000256" key="3">
    <source>
        <dbReference type="ARBA" id="ARBA00022989"/>
    </source>
</evidence>
<proteinExistence type="inferred from homology"/>
<comment type="subunit">
    <text evidence="5">Forms a complex with TatA.</text>
</comment>
<dbReference type="HAMAP" id="MF_00902">
    <property type="entry name" value="TatC"/>
    <property type="match status" value="1"/>
</dbReference>
<feature type="transmembrane region" description="Helical" evidence="5">
    <location>
        <begin position="191"/>
        <end position="208"/>
    </location>
</feature>
<keyword evidence="5" id="KW-0811">Translocation</keyword>
<evidence type="ECO:0000313" key="6">
    <source>
        <dbReference type="EMBL" id="ADC64299.1"/>
    </source>
</evidence>
<keyword evidence="2 5" id="KW-0812">Transmembrane</keyword>
<keyword evidence="3 5" id="KW-1133">Transmembrane helix</keyword>
<keyword evidence="4 5" id="KW-0472">Membrane</keyword>
<evidence type="ECO:0000256" key="2">
    <source>
        <dbReference type="ARBA" id="ARBA00022692"/>
    </source>
</evidence>
<dbReference type="GO" id="GO:0009977">
    <property type="term" value="F:proton motive force dependent protein transmembrane transporter activity"/>
    <property type="evidence" value="ECO:0007669"/>
    <property type="project" value="TreeGrafter"/>
</dbReference>
<keyword evidence="5" id="KW-0653">Protein transport</keyword>
<comment type="similarity">
    <text evidence="5">Belongs to the TatC family.</text>
</comment>
<dbReference type="PaxDb" id="589924-Ferp_0111"/>
<dbReference type="GO" id="GO:0033281">
    <property type="term" value="C:TAT protein transport complex"/>
    <property type="evidence" value="ECO:0007669"/>
    <property type="project" value="UniProtKB-UniRule"/>
</dbReference>
<keyword evidence="5" id="KW-1003">Cell membrane</keyword>
<dbReference type="Proteomes" id="UP000002613">
    <property type="component" value="Chromosome"/>
</dbReference>
<gene>
    <name evidence="5" type="primary">tatC</name>
    <name evidence="6" type="ordered locus">Ferp_0111</name>
</gene>
<dbReference type="Pfam" id="PF00902">
    <property type="entry name" value="TatC"/>
    <property type="match status" value="1"/>
</dbReference>
<organism evidence="6 7">
    <name type="scientific">Ferroglobus placidus (strain DSM 10642 / AEDII12DO)</name>
    <dbReference type="NCBI Taxonomy" id="589924"/>
    <lineage>
        <taxon>Archaea</taxon>
        <taxon>Methanobacteriati</taxon>
        <taxon>Methanobacteriota</taxon>
        <taxon>Archaeoglobi</taxon>
        <taxon>Archaeoglobales</taxon>
        <taxon>Archaeoglobaceae</taxon>
        <taxon>Ferroglobus</taxon>
    </lineage>
</organism>
<dbReference type="PANTHER" id="PTHR30371:SF0">
    <property type="entry name" value="SEC-INDEPENDENT PROTEIN TRANSLOCASE PROTEIN TATC, CHLOROPLASTIC-RELATED"/>
    <property type="match status" value="1"/>
</dbReference>
<evidence type="ECO:0000313" key="7">
    <source>
        <dbReference type="Proteomes" id="UP000002613"/>
    </source>
</evidence>
<dbReference type="STRING" id="589924.Ferp_0111"/>
<dbReference type="HOGENOM" id="CLU_031942_3_3_2"/>
<dbReference type="PRINTS" id="PR01840">
    <property type="entry name" value="TATCFAMILY"/>
</dbReference>
<accession>D3S163</accession>
<name>D3S163_FERPA</name>
<dbReference type="InterPro" id="IPR002033">
    <property type="entry name" value="TatC"/>
</dbReference>
<comment type="subcellular location">
    <subcellularLocation>
        <location evidence="5">Cell membrane</location>
        <topology evidence="5">Multi-pass membrane protein</topology>
    </subcellularLocation>
    <subcellularLocation>
        <location evidence="1">Membrane</location>
        <topology evidence="1">Multi-pass membrane protein</topology>
    </subcellularLocation>
</comment>
<reference evidence="6 7" key="2">
    <citation type="journal article" date="2011" name="Stand. Genomic Sci.">
        <title>Complete genome sequence of Ferroglobus placidus AEDII12DO.</title>
        <authorList>
            <person name="Anderson I."/>
            <person name="Risso C."/>
            <person name="Holmes D."/>
            <person name="Lucas S."/>
            <person name="Copeland A."/>
            <person name="Lapidus A."/>
            <person name="Cheng J.F."/>
            <person name="Bruce D."/>
            <person name="Goodwin L."/>
            <person name="Pitluck S."/>
            <person name="Saunders E."/>
            <person name="Brettin T."/>
            <person name="Detter J.C."/>
            <person name="Han C."/>
            <person name="Tapia R."/>
            <person name="Larimer F."/>
            <person name="Land M."/>
            <person name="Hauser L."/>
            <person name="Woyke T."/>
            <person name="Lovley D."/>
            <person name="Kyrpides N."/>
            <person name="Ivanova N."/>
        </authorList>
    </citation>
    <scope>NUCLEOTIDE SEQUENCE [LARGE SCALE GENOMIC DNA]</scope>
    <source>
        <strain evidence="7">DSM 10642 / AEDII12DO</strain>
    </source>
</reference>
<sequence length="236" mass="27041">MEPPEDREMELREHLAELRTRVIRSLISLLIFMGLYFYKSDELMYLYWNNILPGREMVAYSPTEPIVAKIVFSFFLAFITAYPHIMYEVYLFMKPGLYEHERKFMKTFIPLSYAFFLVGVGIAYFIILPKLYGAVAVEMLGAEPYLSIKKTLYNSLKICAALGLSMQLPVIAAIAVRIGLVSSKWLREKRLIIYLAVLILATNMSLDITGLSQIIVLAVFVVMYEVSIFVSSLAEK</sequence>
<keyword evidence="5" id="KW-0813">Transport</keyword>
<feature type="transmembrane region" description="Helical" evidence="5">
    <location>
        <begin position="108"/>
        <end position="132"/>
    </location>
</feature>
<dbReference type="PANTHER" id="PTHR30371">
    <property type="entry name" value="SEC-INDEPENDENT PROTEIN TRANSLOCASE PROTEIN TATC"/>
    <property type="match status" value="1"/>
</dbReference>
<feature type="transmembrane region" description="Helical" evidence="5">
    <location>
        <begin position="214"/>
        <end position="234"/>
    </location>
</feature>
<evidence type="ECO:0000256" key="4">
    <source>
        <dbReference type="ARBA" id="ARBA00023136"/>
    </source>
</evidence>
<keyword evidence="7" id="KW-1185">Reference proteome</keyword>